<keyword evidence="4" id="KW-1185">Reference proteome</keyword>
<proteinExistence type="inferred from homology"/>
<dbReference type="EMBL" id="BPRE01000022">
    <property type="protein sequence ID" value="GJE78268.1"/>
    <property type="molecule type" value="Genomic_DNA"/>
</dbReference>
<evidence type="ECO:0000313" key="3">
    <source>
        <dbReference type="EMBL" id="GJE78268.1"/>
    </source>
</evidence>
<evidence type="ECO:0000256" key="1">
    <source>
        <dbReference type="ARBA" id="ARBA00006607"/>
    </source>
</evidence>
<organism evidence="3 4">
    <name type="scientific">Methylorubrum suomiense</name>
    <dbReference type="NCBI Taxonomy" id="144191"/>
    <lineage>
        <taxon>Bacteria</taxon>
        <taxon>Pseudomonadati</taxon>
        <taxon>Pseudomonadota</taxon>
        <taxon>Alphaproteobacteria</taxon>
        <taxon>Hyphomicrobiales</taxon>
        <taxon>Methylobacteriaceae</taxon>
        <taxon>Methylorubrum</taxon>
    </lineage>
</organism>
<evidence type="ECO:0000256" key="2">
    <source>
        <dbReference type="ARBA" id="ARBA00023186"/>
    </source>
</evidence>
<keyword evidence="2" id="KW-0143">Chaperone</keyword>
<evidence type="ECO:0000313" key="4">
    <source>
        <dbReference type="Proteomes" id="UP001055093"/>
    </source>
</evidence>
<protein>
    <submittedName>
        <fullName evidence="3">60 kDa chaperonin</fullName>
    </submittedName>
</protein>
<comment type="similarity">
    <text evidence="1">Belongs to the chaperonin (HSP60) family.</text>
</comment>
<dbReference type="InterPro" id="IPR001844">
    <property type="entry name" value="Cpn60/GroEL"/>
</dbReference>
<dbReference type="SUPFAM" id="SSF48592">
    <property type="entry name" value="GroEL equatorial domain-like"/>
    <property type="match status" value="1"/>
</dbReference>
<name>A0ABQ4V1P6_9HYPH</name>
<gene>
    <name evidence="3" type="primary">groL</name>
    <name evidence="3" type="ORF">BGCPKDLD_4883</name>
</gene>
<sequence length="78" mass="8316">MVSKVLGNPSKPFGCDAQTETHGDLVEVGIVDPAKVVRTALQDATSVAGLLVTTEALVADRYPPRFIPPAMSHWLELS</sequence>
<accession>A0ABQ4V1P6</accession>
<dbReference type="InterPro" id="IPR027413">
    <property type="entry name" value="GROEL-like_equatorial_sf"/>
</dbReference>
<reference evidence="3" key="2">
    <citation type="submission" date="2021-08" db="EMBL/GenBank/DDBJ databases">
        <authorList>
            <person name="Tani A."/>
            <person name="Ola A."/>
            <person name="Ogura Y."/>
            <person name="Katsura K."/>
            <person name="Hayashi T."/>
        </authorList>
    </citation>
    <scope>NUCLEOTIDE SEQUENCE</scope>
    <source>
        <strain evidence="3">DSM 14458</strain>
    </source>
</reference>
<reference evidence="3" key="1">
    <citation type="journal article" date="2021" name="Front. Microbiol.">
        <title>Comprehensive Comparative Genomics and Phenotyping of Methylobacterium Species.</title>
        <authorList>
            <person name="Alessa O."/>
            <person name="Ogura Y."/>
            <person name="Fujitani Y."/>
            <person name="Takami H."/>
            <person name="Hayashi T."/>
            <person name="Sahin N."/>
            <person name="Tani A."/>
        </authorList>
    </citation>
    <scope>NUCLEOTIDE SEQUENCE</scope>
    <source>
        <strain evidence="3">DSM 14458</strain>
    </source>
</reference>
<comment type="caution">
    <text evidence="3">The sequence shown here is derived from an EMBL/GenBank/DDBJ whole genome shotgun (WGS) entry which is preliminary data.</text>
</comment>
<dbReference type="PANTHER" id="PTHR45633">
    <property type="entry name" value="60 KDA HEAT SHOCK PROTEIN, MITOCHONDRIAL"/>
    <property type="match status" value="1"/>
</dbReference>
<dbReference type="Proteomes" id="UP001055093">
    <property type="component" value="Unassembled WGS sequence"/>
</dbReference>
<dbReference type="Gene3D" id="1.10.560.10">
    <property type="entry name" value="GroEL-like equatorial domain"/>
    <property type="match status" value="1"/>
</dbReference>